<protein>
    <submittedName>
        <fullName evidence="2">Uncharacterized protein</fullName>
    </submittedName>
</protein>
<accession>A0ABQ9X781</accession>
<dbReference type="EMBL" id="JARBJD010000199">
    <property type="protein sequence ID" value="KAK2947488.1"/>
    <property type="molecule type" value="Genomic_DNA"/>
</dbReference>
<comment type="caution">
    <text evidence="2">The sequence shown here is derived from an EMBL/GenBank/DDBJ whole genome shotgun (WGS) entry which is preliminary data.</text>
</comment>
<sequence>MKAFLEDLSSSELPQPPKPQQTESDPLSSFHLDILPLDILSSLEILHHLALQIMRPKSTLSHQIILKTLENLEGTLDFGTFSGKSKIIFLTGTTFLFDAANILHALTPQLLASPNGKDVLRVSLYAATLFSNIAMKTTKELSFDIKSSVVFIGSVATLLMAVPIASMPIEPLQFLASTYVVDLVYPSFPMILPVDYSRWELSLVSKSTNPAIIYCALREVNFRVYSLAFRDYSALSSCFAYVEEFISTEQLVEMLNKPMEETHDGWDMYRLGGGINIMEIDCFKTIVKSIVSFRNVELSADIEKLHNPHTVPLTTHVEPTFSSLFEALTAMDNSLAISDEAISHIAQNKEITALIMGIVRESVSTPEVSAEAGLSMSILSQLFSFEPLAEAFLLDSGFHSLLCDFTLAHPNWKAEILAHNFVKMDTLFRWELAWVGGKEEGNEIVATIAARQSVTIADRTFSNCNTKGSSRSGNPFTACSSPSAVANHIFIAHSSLSKDVIEASLRFTWDQTSRTSKDLMGKEGDHPNPIPLALFILILPRKGRRHGGWMRLCG</sequence>
<proteinExistence type="predicted"/>
<reference evidence="2 3" key="1">
    <citation type="journal article" date="2022" name="bioRxiv">
        <title>Genomics of Preaxostyla Flagellates Illuminates Evolutionary Transitions and the Path Towards Mitochondrial Loss.</title>
        <authorList>
            <person name="Novak L.V.F."/>
            <person name="Treitli S.C."/>
            <person name="Pyrih J."/>
            <person name="Halakuc P."/>
            <person name="Pipaliya S.V."/>
            <person name="Vacek V."/>
            <person name="Brzon O."/>
            <person name="Soukal P."/>
            <person name="Eme L."/>
            <person name="Dacks J.B."/>
            <person name="Karnkowska A."/>
            <person name="Elias M."/>
            <person name="Hampl V."/>
        </authorList>
    </citation>
    <scope>NUCLEOTIDE SEQUENCE [LARGE SCALE GENOMIC DNA]</scope>
    <source>
        <strain evidence="2">NAU3</strain>
        <tissue evidence="2">Gut</tissue>
    </source>
</reference>
<gene>
    <name evidence="2" type="ORF">BLNAU_17574</name>
</gene>
<keyword evidence="3" id="KW-1185">Reference proteome</keyword>
<evidence type="ECO:0000313" key="2">
    <source>
        <dbReference type="EMBL" id="KAK2947488.1"/>
    </source>
</evidence>
<evidence type="ECO:0000256" key="1">
    <source>
        <dbReference type="SAM" id="MobiDB-lite"/>
    </source>
</evidence>
<name>A0ABQ9X781_9EUKA</name>
<evidence type="ECO:0000313" key="3">
    <source>
        <dbReference type="Proteomes" id="UP001281761"/>
    </source>
</evidence>
<organism evidence="2 3">
    <name type="scientific">Blattamonas nauphoetae</name>
    <dbReference type="NCBI Taxonomy" id="2049346"/>
    <lineage>
        <taxon>Eukaryota</taxon>
        <taxon>Metamonada</taxon>
        <taxon>Preaxostyla</taxon>
        <taxon>Oxymonadida</taxon>
        <taxon>Blattamonas</taxon>
    </lineage>
</organism>
<feature type="region of interest" description="Disordered" evidence="1">
    <location>
        <begin position="1"/>
        <end position="26"/>
    </location>
</feature>
<dbReference type="Proteomes" id="UP001281761">
    <property type="component" value="Unassembled WGS sequence"/>
</dbReference>